<accession>A0ABR3FE95</accession>
<dbReference type="Proteomes" id="UP001465976">
    <property type="component" value="Unassembled WGS sequence"/>
</dbReference>
<dbReference type="InterPro" id="IPR036318">
    <property type="entry name" value="FAD-bd_PCMH-like_sf"/>
</dbReference>
<dbReference type="Pfam" id="PF01565">
    <property type="entry name" value="FAD_binding_4"/>
    <property type="match status" value="1"/>
</dbReference>
<dbReference type="InterPro" id="IPR016169">
    <property type="entry name" value="FAD-bd_PCMH_sub2"/>
</dbReference>
<dbReference type="Gene3D" id="3.30.465.10">
    <property type="match status" value="1"/>
</dbReference>
<evidence type="ECO:0000256" key="3">
    <source>
        <dbReference type="ARBA" id="ARBA00022827"/>
    </source>
</evidence>
<dbReference type="EMBL" id="JBAHYK010000481">
    <property type="protein sequence ID" value="KAL0573632.1"/>
    <property type="molecule type" value="Genomic_DNA"/>
</dbReference>
<organism evidence="6 7">
    <name type="scientific">Marasmius crinis-equi</name>
    <dbReference type="NCBI Taxonomy" id="585013"/>
    <lineage>
        <taxon>Eukaryota</taxon>
        <taxon>Fungi</taxon>
        <taxon>Dikarya</taxon>
        <taxon>Basidiomycota</taxon>
        <taxon>Agaricomycotina</taxon>
        <taxon>Agaricomycetes</taxon>
        <taxon>Agaricomycetidae</taxon>
        <taxon>Agaricales</taxon>
        <taxon>Marasmiineae</taxon>
        <taxon>Marasmiaceae</taxon>
        <taxon>Marasmius</taxon>
    </lineage>
</organism>
<feature type="domain" description="FAD-binding PCMH-type" evidence="5">
    <location>
        <begin position="66"/>
        <end position="237"/>
    </location>
</feature>
<evidence type="ECO:0000259" key="5">
    <source>
        <dbReference type="PROSITE" id="PS51387"/>
    </source>
</evidence>
<keyword evidence="2" id="KW-0285">Flavoprotein</keyword>
<sequence length="514" mass="57756">MRLPAIPFGILAYSIVSFAAKQEVLAEGSEVIQRCCEHAYRRFPSLVKFSAHETFQSPKYYSLQQVGMKPHCHFTPLNTQHVSAIVSIAHDHACPFAVRSGGGMFWPGSSNIDKGLLIDLGHLRGIEVDHERNVARLGPSLLWGEVYTTLSSLNLYVAGGRLPVVGVGGFLMHGGISFSSFEHGFASETVVNYEVVLADGSIVNANATSYPDLFWALKWGSTNYGIVTRLDLSTYTLPPKFWAGMVVYHELPDTVQKTLFDDWLKYIDKHSYDKKVFSMVSYEKGTKITGTILANLDGEPIPRFIPPEVATPMIESTRELPFHEFVDSLMIVVGTEPKRVAWYPITTKPNADMLLDFRKRAYEICGTLEDHVKGFQCIIVIQPFTKGFIGANPESAAYDVLHEPDDNLILSLLELHWDSSEDDEEVNKAIADIRAWTESTTKERGVYNAFIYPNYADGTHDFYGNSLSKRSLAKMLKVKQKYDPEDVFGRLWKGGFKLPKSKVQHNTEHDRDEL</sequence>
<dbReference type="PANTHER" id="PTHR42973">
    <property type="entry name" value="BINDING OXIDOREDUCTASE, PUTATIVE (AFU_ORTHOLOGUE AFUA_1G17690)-RELATED"/>
    <property type="match status" value="1"/>
</dbReference>
<evidence type="ECO:0000313" key="7">
    <source>
        <dbReference type="Proteomes" id="UP001465976"/>
    </source>
</evidence>
<evidence type="ECO:0000313" key="6">
    <source>
        <dbReference type="EMBL" id="KAL0573632.1"/>
    </source>
</evidence>
<evidence type="ECO:0000256" key="1">
    <source>
        <dbReference type="ARBA" id="ARBA00005466"/>
    </source>
</evidence>
<dbReference type="PANTHER" id="PTHR42973:SF13">
    <property type="entry name" value="FAD-BINDING PCMH-TYPE DOMAIN-CONTAINING PROTEIN"/>
    <property type="match status" value="1"/>
</dbReference>
<comment type="similarity">
    <text evidence="1">Belongs to the oxygen-dependent FAD-linked oxidoreductase family.</text>
</comment>
<keyword evidence="3" id="KW-0274">FAD</keyword>
<dbReference type="SUPFAM" id="SSF56176">
    <property type="entry name" value="FAD-binding/transporter-associated domain-like"/>
    <property type="match status" value="1"/>
</dbReference>
<dbReference type="PROSITE" id="PS51387">
    <property type="entry name" value="FAD_PCMH"/>
    <property type="match status" value="1"/>
</dbReference>
<comment type="caution">
    <text evidence="6">The sequence shown here is derived from an EMBL/GenBank/DDBJ whole genome shotgun (WGS) entry which is preliminary data.</text>
</comment>
<reference evidence="6 7" key="1">
    <citation type="submission" date="2024-02" db="EMBL/GenBank/DDBJ databases">
        <title>A draft genome for the cacao thread blight pathogen Marasmius crinis-equi.</title>
        <authorList>
            <person name="Cohen S.P."/>
            <person name="Baruah I.K."/>
            <person name="Amoako-Attah I."/>
            <person name="Bukari Y."/>
            <person name="Meinhardt L.W."/>
            <person name="Bailey B.A."/>
        </authorList>
    </citation>
    <scope>NUCLEOTIDE SEQUENCE [LARGE SCALE GENOMIC DNA]</scope>
    <source>
        <strain evidence="6 7">GH-76</strain>
    </source>
</reference>
<dbReference type="InterPro" id="IPR050416">
    <property type="entry name" value="FAD-linked_Oxidoreductase"/>
</dbReference>
<protein>
    <recommendedName>
        <fullName evidence="5">FAD-binding PCMH-type domain-containing protein</fullName>
    </recommendedName>
</protein>
<dbReference type="InterPro" id="IPR016166">
    <property type="entry name" value="FAD-bd_PCMH"/>
</dbReference>
<evidence type="ECO:0000256" key="2">
    <source>
        <dbReference type="ARBA" id="ARBA00022630"/>
    </source>
</evidence>
<keyword evidence="7" id="KW-1185">Reference proteome</keyword>
<evidence type="ECO:0000256" key="4">
    <source>
        <dbReference type="ARBA" id="ARBA00023002"/>
    </source>
</evidence>
<dbReference type="InterPro" id="IPR006094">
    <property type="entry name" value="Oxid_FAD_bind_N"/>
</dbReference>
<name>A0ABR3FE95_9AGAR</name>
<proteinExistence type="inferred from homology"/>
<keyword evidence="4" id="KW-0560">Oxidoreductase</keyword>
<gene>
    <name evidence="6" type="ORF">V5O48_008328</name>
</gene>